<protein>
    <submittedName>
        <fullName evidence="7">Putative major facilitator superfamily domain-containing protein</fullName>
    </submittedName>
</protein>
<organism evidence="7">
    <name type="scientific">Medicago truncatula</name>
    <name type="common">Barrel medic</name>
    <name type="synonym">Medicago tribuloides</name>
    <dbReference type="NCBI Taxonomy" id="3880"/>
    <lineage>
        <taxon>Eukaryota</taxon>
        <taxon>Viridiplantae</taxon>
        <taxon>Streptophyta</taxon>
        <taxon>Embryophyta</taxon>
        <taxon>Tracheophyta</taxon>
        <taxon>Spermatophyta</taxon>
        <taxon>Magnoliopsida</taxon>
        <taxon>eudicotyledons</taxon>
        <taxon>Gunneridae</taxon>
        <taxon>Pentapetalae</taxon>
        <taxon>rosids</taxon>
        <taxon>fabids</taxon>
        <taxon>Fabales</taxon>
        <taxon>Fabaceae</taxon>
        <taxon>Papilionoideae</taxon>
        <taxon>50 kb inversion clade</taxon>
        <taxon>NPAAA clade</taxon>
        <taxon>Hologalegina</taxon>
        <taxon>IRL clade</taxon>
        <taxon>Trifolieae</taxon>
        <taxon>Medicago</taxon>
    </lineage>
</organism>
<dbReference type="InterPro" id="IPR036259">
    <property type="entry name" value="MFS_trans_sf"/>
</dbReference>
<dbReference type="AlphaFoldDB" id="A0A396IY14"/>
<evidence type="ECO:0000256" key="1">
    <source>
        <dbReference type="ARBA" id="ARBA00004141"/>
    </source>
</evidence>
<dbReference type="SUPFAM" id="SSF103473">
    <property type="entry name" value="MFS general substrate transporter"/>
    <property type="match status" value="1"/>
</dbReference>
<dbReference type="PANTHER" id="PTHR23504">
    <property type="entry name" value="MAJOR FACILITATOR SUPERFAMILY DOMAIN-CONTAINING PROTEIN 10"/>
    <property type="match status" value="1"/>
</dbReference>
<keyword evidence="5 6" id="KW-0472">Membrane</keyword>
<evidence type="ECO:0000256" key="6">
    <source>
        <dbReference type="SAM" id="Phobius"/>
    </source>
</evidence>
<gene>
    <name evidence="7" type="ORF">MtrunA17_Chr3g0123441</name>
</gene>
<dbReference type="GO" id="GO:0016020">
    <property type="term" value="C:membrane"/>
    <property type="evidence" value="ECO:0007669"/>
    <property type="project" value="UniProtKB-SubCell"/>
</dbReference>
<sequence>MQKACGPVNLARIAGVLSIPLLQSYPFTTLLSGSTLYLVINIASILKFLMGETISTCLFLLQNRAVEQHQRGAANGIAMTTMSAFKTIGPAGGGALLAWSQKRLNASFLPGTHTVGERGIKGTENVKVID</sequence>
<dbReference type="EMBL" id="PSQE01000003">
    <property type="protein sequence ID" value="RHN69323.1"/>
    <property type="molecule type" value="Genomic_DNA"/>
</dbReference>
<evidence type="ECO:0000256" key="2">
    <source>
        <dbReference type="ARBA" id="ARBA00022448"/>
    </source>
</evidence>
<keyword evidence="2" id="KW-0813">Transport</keyword>
<proteinExistence type="predicted"/>
<keyword evidence="3 6" id="KW-0812">Transmembrane</keyword>
<dbReference type="Gene3D" id="1.20.1250.20">
    <property type="entry name" value="MFS general substrate transporter like domains"/>
    <property type="match status" value="1"/>
</dbReference>
<evidence type="ECO:0000313" key="7">
    <source>
        <dbReference type="EMBL" id="RHN69323.1"/>
    </source>
</evidence>
<dbReference type="PANTHER" id="PTHR23504:SF84">
    <property type="entry name" value="ZINC INDUCED FACILITATOR-LIKE PROTEIN"/>
    <property type="match status" value="1"/>
</dbReference>
<name>A0A396IY14_MEDTR</name>
<evidence type="ECO:0000256" key="4">
    <source>
        <dbReference type="ARBA" id="ARBA00022989"/>
    </source>
</evidence>
<reference evidence="7" key="1">
    <citation type="journal article" date="2018" name="Nat. Plants">
        <title>Whole-genome landscape of Medicago truncatula symbiotic genes.</title>
        <authorList>
            <person name="Pecrix Y."/>
            <person name="Gamas P."/>
            <person name="Carrere S."/>
        </authorList>
    </citation>
    <scope>NUCLEOTIDE SEQUENCE</scope>
    <source>
        <tissue evidence="7">Leaves</tissue>
    </source>
</reference>
<dbReference type="Gramene" id="rna17774">
    <property type="protein sequence ID" value="RHN69323.1"/>
    <property type="gene ID" value="gene17774"/>
</dbReference>
<feature type="transmembrane region" description="Helical" evidence="6">
    <location>
        <begin position="36"/>
        <end position="61"/>
    </location>
</feature>
<evidence type="ECO:0000256" key="5">
    <source>
        <dbReference type="ARBA" id="ARBA00023136"/>
    </source>
</evidence>
<evidence type="ECO:0000256" key="3">
    <source>
        <dbReference type="ARBA" id="ARBA00022692"/>
    </source>
</evidence>
<keyword evidence="4 6" id="KW-1133">Transmembrane helix</keyword>
<dbReference type="Proteomes" id="UP000265566">
    <property type="component" value="Chromosome 3"/>
</dbReference>
<comment type="subcellular location">
    <subcellularLocation>
        <location evidence="1">Membrane</location>
        <topology evidence="1">Multi-pass membrane protein</topology>
    </subcellularLocation>
</comment>
<accession>A0A396IY14</accession>
<comment type="caution">
    <text evidence="7">The sequence shown here is derived from an EMBL/GenBank/DDBJ whole genome shotgun (WGS) entry which is preliminary data.</text>
</comment>